<proteinExistence type="inferred from homology"/>
<comment type="similarity">
    <text evidence="1">Belongs to the TEL2 family.</text>
</comment>
<evidence type="ECO:0000256" key="1">
    <source>
        <dbReference type="ARBA" id="ARBA00006133"/>
    </source>
</evidence>
<dbReference type="EMBL" id="LATX01001627">
    <property type="protein sequence ID" value="KTB39870.1"/>
    <property type="molecule type" value="Genomic_DNA"/>
</dbReference>
<dbReference type="GO" id="GO:0051083">
    <property type="term" value="P:'de novo' cotranslational protein folding"/>
    <property type="evidence" value="ECO:0007669"/>
    <property type="project" value="TreeGrafter"/>
</dbReference>
<dbReference type="Gene3D" id="1.25.40.720">
    <property type="entry name" value="Telomere length regulation protein 2, C-terminal domain"/>
    <property type="match status" value="1"/>
</dbReference>
<evidence type="ECO:0000313" key="4">
    <source>
        <dbReference type="EMBL" id="KTB39870.1"/>
    </source>
</evidence>
<dbReference type="PANTHER" id="PTHR15830:SF10">
    <property type="entry name" value="TELOMERE LENGTH REGULATION PROTEIN TEL2 HOMOLOG"/>
    <property type="match status" value="1"/>
</dbReference>
<dbReference type="InterPro" id="IPR051970">
    <property type="entry name" value="TEL2_Regulation"/>
</dbReference>
<dbReference type="eggNOG" id="KOG4346">
    <property type="taxonomic scope" value="Eukaryota"/>
</dbReference>
<reference evidence="4 5" key="1">
    <citation type="submission" date="2015-12" db="EMBL/GenBank/DDBJ databases">
        <title>Draft genome sequence of Moniliophthora roreri, the causal agent of frosty pod rot of cacao.</title>
        <authorList>
            <person name="Aime M.C."/>
            <person name="Diaz-Valderrama J.R."/>
            <person name="Kijpornyongpan T."/>
            <person name="Phillips-Mora W."/>
        </authorList>
    </citation>
    <scope>NUCLEOTIDE SEQUENCE [LARGE SCALE GENOMIC DNA]</scope>
    <source>
        <strain evidence="4 5">MCA 2952</strain>
    </source>
</reference>
<comment type="caution">
    <text evidence="4">The sequence shown here is derived from an EMBL/GenBank/DDBJ whole genome shotgun (WGS) entry which is preliminary data.</text>
</comment>
<dbReference type="PANTHER" id="PTHR15830">
    <property type="entry name" value="TELOMERE LENGTH REGULATION PROTEIN TEL2 FAMILY MEMBER"/>
    <property type="match status" value="1"/>
</dbReference>
<dbReference type="GO" id="GO:0005829">
    <property type="term" value="C:cytosol"/>
    <property type="evidence" value="ECO:0007669"/>
    <property type="project" value="TreeGrafter"/>
</dbReference>
<dbReference type="AlphaFoldDB" id="A0A0W0FUM9"/>
<evidence type="ECO:0000313" key="5">
    <source>
        <dbReference type="Proteomes" id="UP000054988"/>
    </source>
</evidence>
<feature type="domain" description="Telomere length regulation protein conserved" evidence="3">
    <location>
        <begin position="493"/>
        <end position="637"/>
    </location>
</feature>
<accession>A0A0W0FUM9</accession>
<dbReference type="InterPro" id="IPR038528">
    <property type="entry name" value="TEL2_C_sf"/>
</dbReference>
<dbReference type="GO" id="GO:0051879">
    <property type="term" value="F:Hsp90 protein binding"/>
    <property type="evidence" value="ECO:0007669"/>
    <property type="project" value="TreeGrafter"/>
</dbReference>
<dbReference type="GO" id="GO:0042162">
    <property type="term" value="F:telomeric DNA binding"/>
    <property type="evidence" value="ECO:0007669"/>
    <property type="project" value="TreeGrafter"/>
</dbReference>
<feature type="compositionally biased region" description="Low complexity" evidence="2">
    <location>
        <begin position="454"/>
        <end position="472"/>
    </location>
</feature>
<dbReference type="Pfam" id="PF10193">
    <property type="entry name" value="Telomere_reg-2"/>
    <property type="match status" value="1"/>
</dbReference>
<dbReference type="Proteomes" id="UP000054988">
    <property type="component" value="Unassembled WGS sequence"/>
</dbReference>
<sequence length="936" mass="103444">MEDLQTPIRNVVSQLNQPIPSTDVLLSLLTAPLAALHILPSQYAQYNANPIPSETISVEKHLPQIQKAILEHILPTWSHDSHVNDLSGLYFYSQSTALYAYEMLLSVPFTSHSVGLLTRLATEYSLDQLHSLCKGEFEWEECIRNVLTVPTKVANWCFTSGQEIPKQLQIGVHFERACLSCEKLIDKDSDAIPLINRLTKLGVFPSTPPSSRSQASFWLTVLPVRVFRGLSASALVLRSVLTSLATSLEVDRVRREIKLLNSLIPLDSDELVESMVGIILNPVKEWNEVHARMWVGLFALSRSDRSVQTLYENTLSIWCSPEHIKYSLLGRHHYITFLLLLTTTQLSGTALNTSRFINAVSLYISQMDNSVRKCGMLVAEIVAERAGKKLAFGCWEGDAWAERVRGLINEKLNVEEEDEEEVIEETKPEAEKEKTNAPVKQDTNPDADSDDDSLLGYPSSPASSRSASPTPSELDEIAQDPALNVGKKKVVSPVYLAQLGAMLRGPIGLTDGGSNASEEADKIDIALSAAEELIRRKKGFGTELDENAVNLAHGLIGLQDNYSLKDFEGRRQRALNALVACCPTKVAMWVPFANSVVLYRVETNAWCLNRCLIEEFLKNQYSSAQRYAMLNALALGARELAGLIETSAAASFPSKRLPPAQDRKYITGIVQDVARHAIERGKQDAVERIPELVRERRLRVKSTPKIAEINEQRKVPPEIPTPPQTTFNQVAAEYFILPLINRFWLFLRDEMTREERTQHLSGRAKYVGTGTGLVLNPLVLAHLLRTVAVLTHLSRNAMEWLSVIAPAGLELGVVLGTRRIGYMEGDDDSDDEGGKEGEGEKKEAAVLTAALELSLVVLDGCIELDRGRTLSLENGALVIGAGEWANTVLVRMEGNGARVAGSGGMEEVNLKRAAAGVVLKVEEIKDQWSSSMIDYL</sequence>
<evidence type="ECO:0000256" key="2">
    <source>
        <dbReference type="SAM" id="MobiDB-lite"/>
    </source>
</evidence>
<organism evidence="4 5">
    <name type="scientific">Moniliophthora roreri</name>
    <name type="common">Frosty pod rot fungus</name>
    <name type="synonym">Monilia roreri</name>
    <dbReference type="NCBI Taxonomy" id="221103"/>
    <lineage>
        <taxon>Eukaryota</taxon>
        <taxon>Fungi</taxon>
        <taxon>Dikarya</taxon>
        <taxon>Basidiomycota</taxon>
        <taxon>Agaricomycotina</taxon>
        <taxon>Agaricomycetes</taxon>
        <taxon>Agaricomycetidae</taxon>
        <taxon>Agaricales</taxon>
        <taxon>Marasmiineae</taxon>
        <taxon>Marasmiaceae</taxon>
        <taxon>Moniliophthora</taxon>
    </lineage>
</organism>
<dbReference type="InterPro" id="IPR019337">
    <property type="entry name" value="Telomere_length_regulation_dom"/>
</dbReference>
<protein>
    <recommendedName>
        <fullName evidence="3">Telomere length regulation protein conserved domain-containing protein</fullName>
    </recommendedName>
</protein>
<feature type="compositionally biased region" description="Basic and acidic residues" evidence="2">
    <location>
        <begin position="424"/>
        <end position="435"/>
    </location>
</feature>
<feature type="region of interest" description="Disordered" evidence="2">
    <location>
        <begin position="414"/>
        <end position="474"/>
    </location>
</feature>
<name>A0A0W0FUM9_MONRR</name>
<evidence type="ECO:0000259" key="3">
    <source>
        <dbReference type="Pfam" id="PF10193"/>
    </source>
</evidence>
<gene>
    <name evidence="4" type="ORF">WG66_7571</name>
</gene>